<keyword evidence="3 7" id="KW-0418">Kinase</keyword>
<dbReference type="SUPFAM" id="SSF52540">
    <property type="entry name" value="P-loop containing nucleoside triphosphate hydrolases"/>
    <property type="match status" value="1"/>
</dbReference>
<proteinExistence type="inferred from homology"/>
<keyword evidence="8" id="KW-1185">Reference proteome</keyword>
<dbReference type="Proteomes" id="UP000325684">
    <property type="component" value="Unassembled WGS sequence"/>
</dbReference>
<name>A0A5N3PB81_9HYPH</name>
<dbReference type="InterPro" id="IPR022488">
    <property type="entry name" value="PPK2-related"/>
</dbReference>
<comment type="catalytic activity">
    <reaction evidence="5">
        <text>[phosphate](n) + ATP = [phosphate](n+1) + ADP</text>
        <dbReference type="Rhea" id="RHEA:19573"/>
        <dbReference type="Rhea" id="RHEA-COMP:9859"/>
        <dbReference type="Rhea" id="RHEA-COMP:14280"/>
        <dbReference type="ChEBI" id="CHEBI:16838"/>
        <dbReference type="ChEBI" id="CHEBI:30616"/>
        <dbReference type="ChEBI" id="CHEBI:456216"/>
    </reaction>
    <physiologicalReaction direction="right-to-left" evidence="5">
        <dbReference type="Rhea" id="RHEA:19575"/>
    </physiologicalReaction>
</comment>
<reference evidence="7 8" key="1">
    <citation type="journal article" date="2019" name="Microorganisms">
        <title>Genome Insights into the Novel Species Microvirga brassicacearum, a Rapeseed Endophyte with Biotechnological Potential.</title>
        <authorList>
            <person name="Jimenez-Gomez A."/>
            <person name="Saati-Santamaria Z."/>
            <person name="Igual J.M."/>
            <person name="Rivas R."/>
            <person name="Mateos P.F."/>
            <person name="Garcia-Fraile P."/>
        </authorList>
    </citation>
    <scope>NUCLEOTIDE SEQUENCE [LARGE SCALE GENOMIC DNA]</scope>
    <source>
        <strain evidence="7 8">CDVBN77</strain>
    </source>
</reference>
<dbReference type="PANTHER" id="PTHR34383">
    <property type="entry name" value="POLYPHOSPHATE:AMP PHOSPHOTRANSFERASE-RELATED"/>
    <property type="match status" value="1"/>
</dbReference>
<dbReference type="PIRSF" id="PIRSF028756">
    <property type="entry name" value="PPK2_prd"/>
    <property type="match status" value="1"/>
</dbReference>
<evidence type="ECO:0000313" key="7">
    <source>
        <dbReference type="EMBL" id="KAB0266960.1"/>
    </source>
</evidence>
<sequence>MTDQTKELIDKLQVKPGVKVKLKDGDARGERLFRDEPETRAETAALAEEINALQDRLYAERQRALLVILQGMDTSGKDGTVRDVFNATGSIGVFVHAFGRPSEMELAHDYLWRVHAVCPRRGTIGIFNRSHYEDVLVPKVHKLLSKSDIGKRYDQINDFERMLTENGTVVLKFMLHISRAEQAQRLQERLDDPRKRWKFNPGDLEDRKLWDEFEDAYETMLEKCSTTVAPWYVIPADRKWVRNGAIARIVKATLEEMDPQYPKPAWKPTDFSVV</sequence>
<dbReference type="InterPro" id="IPR027417">
    <property type="entry name" value="P-loop_NTPase"/>
</dbReference>
<comment type="caution">
    <text evidence="7">The sequence shown here is derived from an EMBL/GenBank/DDBJ whole genome shotgun (WGS) entry which is preliminary data.</text>
</comment>
<feature type="domain" description="Polyphosphate kinase-2-related" evidence="6">
    <location>
        <begin position="37"/>
        <end position="260"/>
    </location>
</feature>
<evidence type="ECO:0000313" key="8">
    <source>
        <dbReference type="Proteomes" id="UP000325684"/>
    </source>
</evidence>
<evidence type="ECO:0000256" key="3">
    <source>
        <dbReference type="ARBA" id="ARBA00022777"/>
    </source>
</evidence>
<evidence type="ECO:0000256" key="5">
    <source>
        <dbReference type="ARBA" id="ARBA00024500"/>
    </source>
</evidence>
<evidence type="ECO:0000256" key="1">
    <source>
        <dbReference type="ARBA" id="ARBA00009924"/>
    </source>
</evidence>
<evidence type="ECO:0000259" key="6">
    <source>
        <dbReference type="Pfam" id="PF03976"/>
    </source>
</evidence>
<protein>
    <submittedName>
        <fullName evidence="7">Polyphosphate kinase 2 family protein</fullName>
    </submittedName>
</protein>
<gene>
    <name evidence="7" type="ORF">FEZ63_10995</name>
</gene>
<evidence type="ECO:0000256" key="4">
    <source>
        <dbReference type="ARBA" id="ARBA00023310"/>
    </source>
</evidence>
<dbReference type="InterPro" id="IPR016898">
    <property type="entry name" value="Polyphosphate_phosphotransfera"/>
</dbReference>
<keyword evidence="4" id="KW-0066">ATP synthesis</keyword>
<dbReference type="EMBL" id="VCMV01000014">
    <property type="protein sequence ID" value="KAB0266960.1"/>
    <property type="molecule type" value="Genomic_DNA"/>
</dbReference>
<dbReference type="Pfam" id="PF03976">
    <property type="entry name" value="PPK2"/>
    <property type="match status" value="1"/>
</dbReference>
<dbReference type="GO" id="GO:0006754">
    <property type="term" value="P:ATP biosynthetic process"/>
    <property type="evidence" value="ECO:0007669"/>
    <property type="project" value="UniProtKB-KW"/>
</dbReference>
<dbReference type="NCBIfam" id="TIGR03709">
    <property type="entry name" value="PPK2_rel_1"/>
    <property type="match status" value="1"/>
</dbReference>
<dbReference type="RefSeq" id="WP_150944291.1">
    <property type="nucleotide sequence ID" value="NZ_VCMV01000014.1"/>
</dbReference>
<keyword evidence="2" id="KW-0808">Transferase</keyword>
<dbReference type="PANTHER" id="PTHR34383:SF3">
    <property type="entry name" value="POLYPHOSPHATE:AMP PHOSPHOTRANSFERASE"/>
    <property type="match status" value="1"/>
</dbReference>
<dbReference type="OrthoDB" id="9775224at2"/>
<comment type="similarity">
    <text evidence="1">Belongs to the polyphosphate kinase 2 (PPK2) family. Class I subfamily.</text>
</comment>
<dbReference type="InterPro" id="IPR022300">
    <property type="entry name" value="PPK2-rel_1"/>
</dbReference>
<dbReference type="GO" id="GO:0008976">
    <property type="term" value="F:polyphosphate kinase activity"/>
    <property type="evidence" value="ECO:0007669"/>
    <property type="project" value="InterPro"/>
</dbReference>
<organism evidence="7 8">
    <name type="scientific">Microvirga brassicacearum</name>
    <dbReference type="NCBI Taxonomy" id="2580413"/>
    <lineage>
        <taxon>Bacteria</taxon>
        <taxon>Pseudomonadati</taxon>
        <taxon>Pseudomonadota</taxon>
        <taxon>Alphaproteobacteria</taxon>
        <taxon>Hyphomicrobiales</taxon>
        <taxon>Methylobacteriaceae</taxon>
        <taxon>Microvirga</taxon>
    </lineage>
</organism>
<dbReference type="GO" id="GO:0006797">
    <property type="term" value="P:polyphosphate metabolic process"/>
    <property type="evidence" value="ECO:0007669"/>
    <property type="project" value="InterPro"/>
</dbReference>
<accession>A0A5N3PB81</accession>
<dbReference type="Gene3D" id="3.40.50.300">
    <property type="entry name" value="P-loop containing nucleotide triphosphate hydrolases"/>
    <property type="match status" value="1"/>
</dbReference>
<dbReference type="AlphaFoldDB" id="A0A5N3PB81"/>
<evidence type="ECO:0000256" key="2">
    <source>
        <dbReference type="ARBA" id="ARBA00022679"/>
    </source>
</evidence>